<accession>A0A4D8R213</accession>
<feature type="compositionally biased region" description="Basic and acidic residues" evidence="1">
    <location>
        <begin position="76"/>
        <end position="97"/>
    </location>
</feature>
<geneLocation type="plasmid" evidence="2">
    <name>p1</name>
</geneLocation>
<dbReference type="AlphaFoldDB" id="A0A4D8R213"/>
<dbReference type="EMBL" id="CP032346">
    <property type="protein sequence ID" value="QCO16687.1"/>
    <property type="molecule type" value="Genomic_DNA"/>
</dbReference>
<dbReference type="RefSeq" id="WP_137140881.1">
    <property type="nucleotide sequence ID" value="NZ_CP032346.1"/>
</dbReference>
<evidence type="ECO:0000256" key="1">
    <source>
        <dbReference type="SAM" id="MobiDB-lite"/>
    </source>
</evidence>
<sequence>MNTKRNDERQHHPQPRRGDAANPGSNPKTADAGGADHSNREKDPDDWTTGDEPMTGAQASYLKTLSEEAGEGFDGDLTKAEASKRIDALQDKTGRGA</sequence>
<name>A0A4D8R213_AZOBR</name>
<proteinExistence type="predicted"/>
<organism evidence="2 3">
    <name type="scientific">Azospirillum brasilense</name>
    <dbReference type="NCBI Taxonomy" id="192"/>
    <lineage>
        <taxon>Bacteria</taxon>
        <taxon>Pseudomonadati</taxon>
        <taxon>Pseudomonadota</taxon>
        <taxon>Alphaproteobacteria</taxon>
        <taxon>Rhodospirillales</taxon>
        <taxon>Azospirillaceae</taxon>
        <taxon>Azospirillum</taxon>
    </lineage>
</organism>
<evidence type="ECO:0000313" key="2">
    <source>
        <dbReference type="EMBL" id="QCO16687.1"/>
    </source>
</evidence>
<dbReference type="Pfam" id="PF11272">
    <property type="entry name" value="DUF3072"/>
    <property type="match status" value="1"/>
</dbReference>
<protein>
    <submittedName>
        <fullName evidence="2">DUF3072 domain-containing protein</fullName>
    </submittedName>
</protein>
<keyword evidence="2" id="KW-0614">Plasmid</keyword>
<evidence type="ECO:0000313" key="3">
    <source>
        <dbReference type="Proteomes" id="UP000298693"/>
    </source>
</evidence>
<dbReference type="InterPro" id="IPR021425">
    <property type="entry name" value="DUF3072"/>
</dbReference>
<feature type="region of interest" description="Disordered" evidence="1">
    <location>
        <begin position="1"/>
        <end position="97"/>
    </location>
</feature>
<reference evidence="2 3" key="1">
    <citation type="submission" date="2018-09" db="EMBL/GenBank/DDBJ databases">
        <title>Whole genome based analysis of evolution and adaptive divergence in Indian and Brazilian strains of Azospirillum brasilense.</title>
        <authorList>
            <person name="Singh C."/>
            <person name="Tripathi A.K."/>
        </authorList>
    </citation>
    <scope>NUCLEOTIDE SEQUENCE [LARGE SCALE GENOMIC DNA]</scope>
    <source>
        <strain evidence="2 3">MTCC4039</strain>
        <plasmid evidence="2 3">p1</plasmid>
    </source>
</reference>
<gene>
    <name evidence="2" type="ORF">D3869_15375</name>
</gene>
<feature type="compositionally biased region" description="Basic and acidic residues" evidence="1">
    <location>
        <begin position="1"/>
        <end position="19"/>
    </location>
</feature>
<dbReference type="Proteomes" id="UP000298693">
    <property type="component" value="Plasmid p1"/>
</dbReference>